<dbReference type="Proteomes" id="UP000585474">
    <property type="component" value="Unassembled WGS sequence"/>
</dbReference>
<organism evidence="2 3">
    <name type="scientific">Actinidia rufa</name>
    <dbReference type="NCBI Taxonomy" id="165716"/>
    <lineage>
        <taxon>Eukaryota</taxon>
        <taxon>Viridiplantae</taxon>
        <taxon>Streptophyta</taxon>
        <taxon>Embryophyta</taxon>
        <taxon>Tracheophyta</taxon>
        <taxon>Spermatophyta</taxon>
        <taxon>Magnoliopsida</taxon>
        <taxon>eudicotyledons</taxon>
        <taxon>Gunneridae</taxon>
        <taxon>Pentapetalae</taxon>
        <taxon>asterids</taxon>
        <taxon>Ericales</taxon>
        <taxon>Actinidiaceae</taxon>
        <taxon>Actinidia</taxon>
    </lineage>
</organism>
<proteinExistence type="predicted"/>
<dbReference type="SUPFAM" id="SSF54928">
    <property type="entry name" value="RNA-binding domain, RBD"/>
    <property type="match status" value="1"/>
</dbReference>
<sequence>MSYSKRSRYSCSPSPDRRYRRSRDPSVENPGNNLYVTGLPTRVTKRDLEKHFFSTEGKCDIDPEVTLPILGAVLLNTRPTETEADLLLLVGGDHTFLTTTAVDHILPVIAGKCPTHDLAPLWRSRYRSVSRSISPRVRRSSREELFAGVSHQGREEVQGRVIHIVSLQGAQGEATLAACLLSIRGAQGGATLLAFPPDQGGDLMAVGVNMIETATLLGHVQGAAVGVQITDLSQDLLLQGLIHLRHDGFEIAFLIRILIVGAVILRTCDCSTGASAYLELVG</sequence>
<feature type="region of interest" description="Disordered" evidence="1">
    <location>
        <begin position="1"/>
        <end position="35"/>
    </location>
</feature>
<evidence type="ECO:0000313" key="3">
    <source>
        <dbReference type="Proteomes" id="UP000585474"/>
    </source>
</evidence>
<dbReference type="GO" id="GO:0003676">
    <property type="term" value="F:nucleic acid binding"/>
    <property type="evidence" value="ECO:0007669"/>
    <property type="project" value="InterPro"/>
</dbReference>
<protein>
    <submittedName>
        <fullName evidence="2">RNA-binding (RRM/RBD/RNP motifs) family protein</fullName>
    </submittedName>
</protein>
<accession>A0A7J0FSJ2</accession>
<keyword evidence="3" id="KW-1185">Reference proteome</keyword>
<dbReference type="InterPro" id="IPR035979">
    <property type="entry name" value="RBD_domain_sf"/>
</dbReference>
<dbReference type="AlphaFoldDB" id="A0A7J0FSJ2"/>
<evidence type="ECO:0000313" key="2">
    <source>
        <dbReference type="EMBL" id="GFZ01651.1"/>
    </source>
</evidence>
<gene>
    <name evidence="2" type="ORF">Acr_15g0002600</name>
</gene>
<reference evidence="2 3" key="1">
    <citation type="submission" date="2019-07" db="EMBL/GenBank/DDBJ databases">
        <title>De Novo Assembly of kiwifruit Actinidia rufa.</title>
        <authorList>
            <person name="Sugita-Konishi S."/>
            <person name="Sato K."/>
            <person name="Mori E."/>
            <person name="Abe Y."/>
            <person name="Kisaki G."/>
            <person name="Hamano K."/>
            <person name="Suezawa K."/>
            <person name="Otani M."/>
            <person name="Fukuda T."/>
            <person name="Manabe T."/>
            <person name="Gomi K."/>
            <person name="Tabuchi M."/>
            <person name="Akimitsu K."/>
            <person name="Kataoka I."/>
        </authorList>
    </citation>
    <scope>NUCLEOTIDE SEQUENCE [LARGE SCALE GENOMIC DNA]</scope>
    <source>
        <strain evidence="3">cv. Fuchu</strain>
    </source>
</reference>
<dbReference type="EMBL" id="BJWL01000015">
    <property type="protein sequence ID" value="GFZ01651.1"/>
    <property type="molecule type" value="Genomic_DNA"/>
</dbReference>
<evidence type="ECO:0000256" key="1">
    <source>
        <dbReference type="SAM" id="MobiDB-lite"/>
    </source>
</evidence>
<comment type="caution">
    <text evidence="2">The sequence shown here is derived from an EMBL/GenBank/DDBJ whole genome shotgun (WGS) entry which is preliminary data.</text>
</comment>
<name>A0A7J0FSJ2_9ERIC</name>
<dbReference type="OrthoDB" id="1748227at2759"/>